<reference evidence="1" key="1">
    <citation type="submission" date="2022-06" db="EMBL/GenBank/DDBJ databases">
        <title>Solitalea sp. MAHUQ-68 isolated from rhizospheric soil.</title>
        <authorList>
            <person name="Huq M.A."/>
        </authorList>
    </citation>
    <scope>NUCLEOTIDE SEQUENCE</scope>
    <source>
        <strain evidence="1">MAHUQ-68</strain>
    </source>
</reference>
<comment type="caution">
    <text evidence="1">The sequence shown here is derived from an EMBL/GenBank/DDBJ whole genome shotgun (WGS) entry which is preliminary data.</text>
</comment>
<dbReference type="AlphaFoldDB" id="A0A9X2F5Z2"/>
<name>A0A9X2F5Z2_9SPHI</name>
<protein>
    <submittedName>
        <fullName evidence="1">Uncharacterized protein</fullName>
    </submittedName>
</protein>
<organism evidence="1 2">
    <name type="scientific">Solitalea agri</name>
    <dbReference type="NCBI Taxonomy" id="2953739"/>
    <lineage>
        <taxon>Bacteria</taxon>
        <taxon>Pseudomonadati</taxon>
        <taxon>Bacteroidota</taxon>
        <taxon>Sphingobacteriia</taxon>
        <taxon>Sphingobacteriales</taxon>
        <taxon>Sphingobacteriaceae</taxon>
        <taxon>Solitalea</taxon>
    </lineage>
</organism>
<keyword evidence="2" id="KW-1185">Reference proteome</keyword>
<dbReference type="Proteomes" id="UP001155182">
    <property type="component" value="Unassembled WGS sequence"/>
</dbReference>
<evidence type="ECO:0000313" key="1">
    <source>
        <dbReference type="EMBL" id="MCO4294769.1"/>
    </source>
</evidence>
<evidence type="ECO:0000313" key="2">
    <source>
        <dbReference type="Proteomes" id="UP001155182"/>
    </source>
</evidence>
<proteinExistence type="predicted"/>
<accession>A0A9X2F5Z2</accession>
<gene>
    <name evidence="1" type="ORF">NF867_18040</name>
</gene>
<sequence length="602" mass="68468">MGKKSFHSFHIPVMGLAYTIDSPVKVARYGISSVVSVVEDRLIEMMRGYYYSELKEKYTPITDKEPDYRAKRIKDYLNLLNRIVKNQFEELKKSAFEKGSELVRYFELLPENHSLKVLYTKMQSACSELEKMELQTTLRKLITPGSIDVNIMTKVDKNNYDKAGNIIENGSDALTALKAYAESDLENSSIIFSAGLNPRLFNYLDQFEDFKASADGSFRKKIVVKVSDYRSALIQGKYLAKKGIWVSEFRIESGLNCGGHAFATDGFLIGPILHEFKSKREELTQELFSVYQKSFEQKEASIPNEVPQLKITYQGGVGTANEHDFLSTYYQLDSIGWGTPFLLVPEATTVDKSTLDLLARSGEEDVILSNNSPLGVRFNYLRRSSGEIEKLQRVACNKPGSPCTEKYLQNNTEFTEKPICTASIEYQKLKIDSINKQDISAKEKEKQIETVLSKECLCIGLSNSASIAYKTPFLKNLTAVTVCPGPNISYFNKIASLKEMVNHIYGRENLLSSVARPDVFTKELQLYISYLKEQVDELAESFNQKKEKYVLDFKANLEDGINYYRRIANNLSEYKVGARFEDGLKNLEQEIQQLFNNKLHTV</sequence>
<dbReference type="RefSeq" id="WP_252589800.1">
    <property type="nucleotide sequence ID" value="NZ_JAMWYS010000061.1"/>
</dbReference>
<dbReference type="EMBL" id="JAMWYS010000061">
    <property type="protein sequence ID" value="MCO4294769.1"/>
    <property type="molecule type" value="Genomic_DNA"/>
</dbReference>